<dbReference type="Proteomes" id="UP000672009">
    <property type="component" value="Chromosome"/>
</dbReference>
<dbReference type="InterPro" id="IPR007396">
    <property type="entry name" value="TR_PAI2-type"/>
</dbReference>
<reference evidence="1" key="1">
    <citation type="submission" date="2021-04" db="EMBL/GenBank/DDBJ databases">
        <title>Genomics, taxonomy and metabolism of representatives of sulfur bacteria of the genus Thiothrix: Thiothrix fructosivorans QT, Thiothrix unzii A1T and three new species, Thiothrix subterranea sp. nov., Thiothrix litoralis sp. nov. and 'Candidatus Thiothrix anitrata' sp. nov.</title>
        <authorList>
            <person name="Ravin N.V."/>
            <person name="Smolyakov D."/>
            <person name="Rudenko T.S."/>
            <person name="Mardanov A.V."/>
            <person name="Beletsky A.V."/>
            <person name="Markov N.D."/>
            <person name="Fomenkov A.I."/>
            <person name="Roberts R.J."/>
            <person name="Karnachuk O.V."/>
            <person name="Novikov A."/>
            <person name="Grabovich M.Y."/>
        </authorList>
    </citation>
    <scope>NUCLEOTIDE SEQUENCE</scope>
    <source>
        <strain evidence="1">A1</strain>
    </source>
</reference>
<name>A0A975F6S1_9GAMM</name>
<dbReference type="Gene3D" id="2.30.110.10">
    <property type="entry name" value="Electron Transport, Fmn-binding Protein, Chain A"/>
    <property type="match status" value="1"/>
</dbReference>
<protein>
    <submittedName>
        <fullName evidence="1">FMN-binding negative transcriptional regulator</fullName>
    </submittedName>
</protein>
<sequence length="206" mass="22755">MYIPKHFAEHDQAEILRFIAANAFGTLVTVDAGVPFASHIPFLLEQGDTLTLSGHLAKANPQWQHLATNPQVLAMFQGAHAYVSPTWYEGAGVPTWNYTAVHVHGKVRVIHDTAWLQAQVERLSHYYEGDTPNAWIPSYPAKMLEAIVGFEITIESLQAKYKLSQNRSAADQHLVMQALDANGGEGERGVAALMAKRLEDDHASQN</sequence>
<gene>
    <name evidence="1" type="ORF">J9260_09295</name>
</gene>
<proteinExistence type="predicted"/>
<organism evidence="1 2">
    <name type="scientific">Thiothrix unzii</name>
    <dbReference type="NCBI Taxonomy" id="111769"/>
    <lineage>
        <taxon>Bacteria</taxon>
        <taxon>Pseudomonadati</taxon>
        <taxon>Pseudomonadota</taxon>
        <taxon>Gammaproteobacteria</taxon>
        <taxon>Thiotrichales</taxon>
        <taxon>Thiotrichaceae</taxon>
        <taxon>Thiothrix</taxon>
    </lineage>
</organism>
<dbReference type="AlphaFoldDB" id="A0A975F6S1"/>
<evidence type="ECO:0000313" key="1">
    <source>
        <dbReference type="EMBL" id="QTR51954.1"/>
    </source>
</evidence>
<dbReference type="PANTHER" id="PTHR35802:SF1">
    <property type="entry name" value="PROTEASE SYNTHASE AND SPORULATION PROTEIN PAI 2"/>
    <property type="match status" value="1"/>
</dbReference>
<accession>A0A975F6S1</accession>
<dbReference type="PANTHER" id="PTHR35802">
    <property type="entry name" value="PROTEASE SYNTHASE AND SPORULATION PROTEIN PAI 2"/>
    <property type="match status" value="1"/>
</dbReference>
<keyword evidence="2" id="KW-1185">Reference proteome</keyword>
<dbReference type="InterPro" id="IPR012349">
    <property type="entry name" value="Split_barrel_FMN-bd"/>
</dbReference>
<dbReference type="KEGG" id="tun:J9260_09295"/>
<dbReference type="EMBL" id="CP072793">
    <property type="protein sequence ID" value="QTR51954.1"/>
    <property type="molecule type" value="Genomic_DNA"/>
</dbReference>
<dbReference type="RefSeq" id="WP_210217524.1">
    <property type="nucleotide sequence ID" value="NZ_CP072793.1"/>
</dbReference>
<evidence type="ECO:0000313" key="2">
    <source>
        <dbReference type="Proteomes" id="UP000672009"/>
    </source>
</evidence>
<dbReference type="Pfam" id="PF04299">
    <property type="entry name" value="FMN_bind_2"/>
    <property type="match status" value="1"/>
</dbReference>
<dbReference type="PIRSF" id="PIRSF010372">
    <property type="entry name" value="PaiB"/>
    <property type="match status" value="1"/>
</dbReference>
<dbReference type="SUPFAM" id="SSF50475">
    <property type="entry name" value="FMN-binding split barrel"/>
    <property type="match status" value="1"/>
</dbReference>